<feature type="signal peptide" evidence="2">
    <location>
        <begin position="1"/>
        <end position="22"/>
    </location>
</feature>
<protein>
    <recommendedName>
        <fullName evidence="5">Lipoprotein</fullName>
    </recommendedName>
</protein>
<dbReference type="Proteomes" id="UP000571817">
    <property type="component" value="Unassembled WGS sequence"/>
</dbReference>
<gene>
    <name evidence="3" type="ORF">HNR15_002839</name>
</gene>
<sequence length="263" mass="25730">MSATRNTLVYSLSILMVGGLGACGSSGSAGSSSSAGSASPSSSSASGGSGTSSTTASSGGGGSEGSKSPAEVLKDAKSALFNASSVDIKGTVTEQGQQQKLDLRFQGNNTSGTETSGGIVVNIVKVGSKGYIKAPAAFWAKIAGSKAAGLAGKWIESSGSSAVLDSLTLQSIAAGLNSTDSPLGPGVKKTTLDGKKALVLTQKDGSTLTVADAASPVPLQIVDKAAASKGELDFTNYGTDQQITAPKGAMTAAAALKNQKTTA</sequence>
<feature type="region of interest" description="Disordered" evidence="1">
    <location>
        <begin position="23"/>
        <end position="70"/>
    </location>
</feature>
<organism evidence="3 4">
    <name type="scientific">Allobranchiibius huperziae</name>
    <dbReference type="NCBI Taxonomy" id="1874116"/>
    <lineage>
        <taxon>Bacteria</taxon>
        <taxon>Bacillati</taxon>
        <taxon>Actinomycetota</taxon>
        <taxon>Actinomycetes</taxon>
        <taxon>Micrococcales</taxon>
        <taxon>Dermacoccaceae</taxon>
        <taxon>Allobranchiibius</taxon>
    </lineage>
</organism>
<feature type="chain" id="PRO_5039132332" description="Lipoprotein" evidence="2">
    <location>
        <begin position="23"/>
        <end position="263"/>
    </location>
</feature>
<name>A0A853DE72_9MICO</name>
<dbReference type="Gene3D" id="2.50.20.20">
    <property type="match status" value="1"/>
</dbReference>
<feature type="compositionally biased region" description="Low complexity" evidence="1">
    <location>
        <begin position="25"/>
        <end position="57"/>
    </location>
</feature>
<evidence type="ECO:0000256" key="2">
    <source>
        <dbReference type="SAM" id="SignalP"/>
    </source>
</evidence>
<dbReference type="AlphaFoldDB" id="A0A853DE72"/>
<evidence type="ECO:0000313" key="4">
    <source>
        <dbReference type="Proteomes" id="UP000571817"/>
    </source>
</evidence>
<comment type="caution">
    <text evidence="3">The sequence shown here is derived from an EMBL/GenBank/DDBJ whole genome shotgun (WGS) entry which is preliminary data.</text>
</comment>
<evidence type="ECO:0000256" key="1">
    <source>
        <dbReference type="SAM" id="MobiDB-lite"/>
    </source>
</evidence>
<dbReference type="PROSITE" id="PS51257">
    <property type="entry name" value="PROKAR_LIPOPROTEIN"/>
    <property type="match status" value="1"/>
</dbReference>
<dbReference type="EMBL" id="JACCFW010000001">
    <property type="protein sequence ID" value="NYJ75876.1"/>
    <property type="molecule type" value="Genomic_DNA"/>
</dbReference>
<keyword evidence="4" id="KW-1185">Reference proteome</keyword>
<proteinExistence type="predicted"/>
<accession>A0A853DE72</accession>
<reference evidence="3 4" key="1">
    <citation type="submission" date="2020-07" db="EMBL/GenBank/DDBJ databases">
        <title>Sequencing the genomes of 1000 actinobacteria strains.</title>
        <authorList>
            <person name="Klenk H.-P."/>
        </authorList>
    </citation>
    <scope>NUCLEOTIDE SEQUENCE [LARGE SCALE GENOMIC DNA]</scope>
    <source>
        <strain evidence="3 4">DSM 29531</strain>
    </source>
</reference>
<dbReference type="RefSeq" id="WP_179482866.1">
    <property type="nucleotide sequence ID" value="NZ_JACCFW010000001.1"/>
</dbReference>
<evidence type="ECO:0008006" key="5">
    <source>
        <dbReference type="Google" id="ProtNLM"/>
    </source>
</evidence>
<keyword evidence="2" id="KW-0732">Signal</keyword>
<evidence type="ECO:0000313" key="3">
    <source>
        <dbReference type="EMBL" id="NYJ75876.1"/>
    </source>
</evidence>